<reference evidence="1 2" key="1">
    <citation type="submission" date="2017-11" db="EMBL/GenBank/DDBJ databases">
        <title>Complete genome of a free-living desiccation-tolerant cyanobacterium and its photosynthetic adaptation to extreme terrestrial habitat.</title>
        <authorList>
            <person name="Shang J."/>
        </authorList>
    </citation>
    <scope>NUCLEOTIDE SEQUENCE [LARGE SCALE GENOMIC DNA]</scope>
    <source>
        <strain evidence="1 2">CCNUN1</strain>
    </source>
</reference>
<evidence type="ECO:0000313" key="2">
    <source>
        <dbReference type="Proteomes" id="UP000232003"/>
    </source>
</evidence>
<proteinExistence type="predicted"/>
<dbReference type="KEGG" id="nfl:COO91_00623"/>
<dbReference type="AlphaFoldDB" id="A0A2K8SH57"/>
<accession>A0A2K8SH57</accession>
<organism evidence="1 2">
    <name type="scientific">Nostoc flagelliforme CCNUN1</name>
    <dbReference type="NCBI Taxonomy" id="2038116"/>
    <lineage>
        <taxon>Bacteria</taxon>
        <taxon>Bacillati</taxon>
        <taxon>Cyanobacteriota</taxon>
        <taxon>Cyanophyceae</taxon>
        <taxon>Nostocales</taxon>
        <taxon>Nostocaceae</taxon>
        <taxon>Nostoc</taxon>
    </lineage>
</organism>
<dbReference type="Proteomes" id="UP000232003">
    <property type="component" value="Chromosome"/>
</dbReference>
<protein>
    <submittedName>
        <fullName evidence="1">Uncharacterized protein</fullName>
    </submittedName>
</protein>
<evidence type="ECO:0000313" key="1">
    <source>
        <dbReference type="EMBL" id="AUB34792.1"/>
    </source>
</evidence>
<name>A0A2K8SH57_9NOSO</name>
<gene>
    <name evidence="1" type="ORF">COO91_00623</name>
</gene>
<keyword evidence="2" id="KW-1185">Reference proteome</keyword>
<sequence length="40" mass="4397">MPLQHGLFTISLAISVGLFAQRLQELPTLQEQTFCPLPSA</sequence>
<dbReference type="EMBL" id="CP024785">
    <property type="protein sequence ID" value="AUB34792.1"/>
    <property type="molecule type" value="Genomic_DNA"/>
</dbReference>